<dbReference type="Gene3D" id="2.60.40.10">
    <property type="entry name" value="Immunoglobulins"/>
    <property type="match status" value="2"/>
</dbReference>
<feature type="domain" description="Ig-like" evidence="7">
    <location>
        <begin position="115"/>
        <end position="203"/>
    </location>
</feature>
<dbReference type="GO" id="GO:0005911">
    <property type="term" value="C:cell-cell junction"/>
    <property type="evidence" value="ECO:0007669"/>
    <property type="project" value="TreeGrafter"/>
</dbReference>
<dbReference type="SMART" id="SM00409">
    <property type="entry name" value="IG"/>
    <property type="match status" value="2"/>
</dbReference>
<dbReference type="InterPro" id="IPR013783">
    <property type="entry name" value="Ig-like_fold"/>
</dbReference>
<feature type="domain" description="Ig-like" evidence="7">
    <location>
        <begin position="24"/>
        <end position="89"/>
    </location>
</feature>
<dbReference type="GO" id="GO:0005886">
    <property type="term" value="C:plasma membrane"/>
    <property type="evidence" value="ECO:0007669"/>
    <property type="project" value="TreeGrafter"/>
</dbReference>
<dbReference type="InterPro" id="IPR007110">
    <property type="entry name" value="Ig-like_dom"/>
</dbReference>
<organism evidence="8 9">
    <name type="scientific">Magallana gigas</name>
    <name type="common">Pacific oyster</name>
    <name type="synonym">Crassostrea gigas</name>
    <dbReference type="NCBI Taxonomy" id="29159"/>
    <lineage>
        <taxon>Eukaryota</taxon>
        <taxon>Metazoa</taxon>
        <taxon>Spiralia</taxon>
        <taxon>Lophotrochozoa</taxon>
        <taxon>Mollusca</taxon>
        <taxon>Bivalvia</taxon>
        <taxon>Autobranchia</taxon>
        <taxon>Pteriomorphia</taxon>
        <taxon>Ostreida</taxon>
        <taxon>Ostreoidea</taxon>
        <taxon>Ostreidae</taxon>
        <taxon>Magallana</taxon>
    </lineage>
</organism>
<evidence type="ECO:0000256" key="3">
    <source>
        <dbReference type="ARBA" id="ARBA00023157"/>
    </source>
</evidence>
<evidence type="ECO:0000256" key="6">
    <source>
        <dbReference type="SAM" id="SignalP"/>
    </source>
</evidence>
<evidence type="ECO:0000256" key="5">
    <source>
        <dbReference type="ARBA" id="ARBA00023319"/>
    </source>
</evidence>
<proteinExistence type="predicted"/>
<keyword evidence="2" id="KW-0472">Membrane</keyword>
<dbReference type="InterPro" id="IPR003599">
    <property type="entry name" value="Ig_sub"/>
</dbReference>
<dbReference type="PANTHER" id="PTHR11640:SF31">
    <property type="entry name" value="IRREGULAR CHIASM C-ROUGHEST PROTEIN-RELATED"/>
    <property type="match status" value="1"/>
</dbReference>
<dbReference type="GO" id="GO:0098609">
    <property type="term" value="P:cell-cell adhesion"/>
    <property type="evidence" value="ECO:0007669"/>
    <property type="project" value="TreeGrafter"/>
</dbReference>
<evidence type="ECO:0000313" key="9">
    <source>
        <dbReference type="Proteomes" id="UP000005408"/>
    </source>
</evidence>
<accession>A0A8W8P195</accession>
<comment type="subcellular location">
    <subcellularLocation>
        <location evidence="1">Membrane</location>
        <topology evidence="1">Single-pass type I membrane protein</topology>
    </subcellularLocation>
</comment>
<keyword evidence="3" id="KW-1015">Disulfide bond</keyword>
<dbReference type="Pfam" id="PF13927">
    <property type="entry name" value="Ig_3"/>
    <property type="match status" value="2"/>
</dbReference>
<sequence length="208" mass="23076">MHTETVVQFLALVLFELSYAEVHLTCVVSGGSSPHTTWISPTGLLPPNSHMTNEGKTLVITHFNVTNNGQYICVMSDGFQFAHHVFTVSLNSGTTTRATTTHVNKTTTHTAPRSPTILSTEVHPTNYHYGDNVELICRVESNPPPDQLGWNMMTDPSRIPANINLVYGTDMVKVHIKHLTAENIEQYQCFVQNSVGSDFQTFSLHPPK</sequence>
<dbReference type="PROSITE" id="PS50835">
    <property type="entry name" value="IG_LIKE"/>
    <property type="match status" value="2"/>
</dbReference>
<protein>
    <recommendedName>
        <fullName evidence="7">Ig-like domain-containing protein</fullName>
    </recommendedName>
</protein>
<keyword evidence="9" id="KW-1185">Reference proteome</keyword>
<feature type="chain" id="PRO_5036475246" description="Ig-like domain-containing protein" evidence="6">
    <location>
        <begin position="21"/>
        <end position="208"/>
    </location>
</feature>
<dbReference type="PANTHER" id="PTHR11640">
    <property type="entry name" value="NEPHRIN"/>
    <property type="match status" value="1"/>
</dbReference>
<evidence type="ECO:0000256" key="4">
    <source>
        <dbReference type="ARBA" id="ARBA00023180"/>
    </source>
</evidence>
<evidence type="ECO:0000259" key="7">
    <source>
        <dbReference type="PROSITE" id="PS50835"/>
    </source>
</evidence>
<dbReference type="GO" id="GO:0050839">
    <property type="term" value="F:cell adhesion molecule binding"/>
    <property type="evidence" value="ECO:0007669"/>
    <property type="project" value="TreeGrafter"/>
</dbReference>
<dbReference type="EnsemblMetazoa" id="G9241.1">
    <property type="protein sequence ID" value="G9241.1:cds"/>
    <property type="gene ID" value="G9241"/>
</dbReference>
<name>A0A8W8P195_MAGGI</name>
<evidence type="ECO:0000256" key="2">
    <source>
        <dbReference type="ARBA" id="ARBA00023136"/>
    </source>
</evidence>
<keyword evidence="5" id="KW-0393">Immunoglobulin domain</keyword>
<dbReference type="AlphaFoldDB" id="A0A8W8P195"/>
<evidence type="ECO:0000256" key="1">
    <source>
        <dbReference type="ARBA" id="ARBA00004479"/>
    </source>
</evidence>
<keyword evidence="4" id="KW-0325">Glycoprotein</keyword>
<dbReference type="InterPro" id="IPR036179">
    <property type="entry name" value="Ig-like_dom_sf"/>
</dbReference>
<dbReference type="Proteomes" id="UP000005408">
    <property type="component" value="Unassembled WGS sequence"/>
</dbReference>
<evidence type="ECO:0000313" key="8">
    <source>
        <dbReference type="EnsemblMetazoa" id="G9241.1:cds"/>
    </source>
</evidence>
<dbReference type="SUPFAM" id="SSF48726">
    <property type="entry name" value="Immunoglobulin"/>
    <property type="match status" value="2"/>
</dbReference>
<feature type="signal peptide" evidence="6">
    <location>
        <begin position="1"/>
        <end position="20"/>
    </location>
</feature>
<dbReference type="InterPro" id="IPR051275">
    <property type="entry name" value="Cell_adhesion_signaling"/>
</dbReference>
<reference evidence="8" key="1">
    <citation type="submission" date="2022-08" db="UniProtKB">
        <authorList>
            <consortium name="EnsemblMetazoa"/>
        </authorList>
    </citation>
    <scope>IDENTIFICATION</scope>
    <source>
        <strain evidence="8">05x7-T-G4-1.051#20</strain>
    </source>
</reference>
<keyword evidence="6" id="KW-0732">Signal</keyword>